<evidence type="ECO:0000313" key="1">
    <source>
        <dbReference type="EMBL" id="KAF0926168.1"/>
    </source>
</evidence>
<name>A0A6G1ENF2_9ORYZ</name>
<dbReference type="Proteomes" id="UP000479710">
    <property type="component" value="Unassembled WGS sequence"/>
</dbReference>
<organism evidence="1 2">
    <name type="scientific">Oryza meyeriana var. granulata</name>
    <dbReference type="NCBI Taxonomy" id="110450"/>
    <lineage>
        <taxon>Eukaryota</taxon>
        <taxon>Viridiplantae</taxon>
        <taxon>Streptophyta</taxon>
        <taxon>Embryophyta</taxon>
        <taxon>Tracheophyta</taxon>
        <taxon>Spermatophyta</taxon>
        <taxon>Magnoliopsida</taxon>
        <taxon>Liliopsida</taxon>
        <taxon>Poales</taxon>
        <taxon>Poaceae</taxon>
        <taxon>BOP clade</taxon>
        <taxon>Oryzoideae</taxon>
        <taxon>Oryzeae</taxon>
        <taxon>Oryzinae</taxon>
        <taxon>Oryza</taxon>
        <taxon>Oryza meyeriana</taxon>
    </lineage>
</organism>
<dbReference type="EMBL" id="SPHZ02000003">
    <property type="protein sequence ID" value="KAF0926168.1"/>
    <property type="molecule type" value="Genomic_DNA"/>
</dbReference>
<comment type="caution">
    <text evidence="1">The sequence shown here is derived from an EMBL/GenBank/DDBJ whole genome shotgun (WGS) entry which is preliminary data.</text>
</comment>
<sequence>MRDSSSAFQAFMIPSYVLLEMPNKLLLIGGQSVQEDRHDFDPVYASGSKVALMDAFNYTDHYLVGHGCCRKHSQSDSITQRLGGAQGSLLWDNMAGNHFLKDEWSS</sequence>
<evidence type="ECO:0000313" key="2">
    <source>
        <dbReference type="Proteomes" id="UP000479710"/>
    </source>
</evidence>
<dbReference type="AlphaFoldDB" id="A0A6G1ENF2"/>
<reference evidence="1 2" key="1">
    <citation type="submission" date="2019-11" db="EMBL/GenBank/DDBJ databases">
        <title>Whole genome sequence of Oryza granulata.</title>
        <authorList>
            <person name="Li W."/>
        </authorList>
    </citation>
    <scope>NUCLEOTIDE SEQUENCE [LARGE SCALE GENOMIC DNA]</scope>
    <source>
        <strain evidence="2">cv. Menghai</strain>
        <tissue evidence="1">Leaf</tissue>
    </source>
</reference>
<protein>
    <submittedName>
        <fullName evidence="1">Uncharacterized protein</fullName>
    </submittedName>
</protein>
<keyword evidence="2" id="KW-1185">Reference proteome</keyword>
<proteinExistence type="predicted"/>
<accession>A0A6G1ENF2</accession>
<gene>
    <name evidence="1" type="ORF">E2562_022006</name>
</gene>